<reference evidence="1 2" key="1">
    <citation type="submission" date="2014-03" db="EMBL/GenBank/DDBJ databases">
        <title>Draft genome of the hookworm Oesophagostomum dentatum.</title>
        <authorList>
            <person name="Mitreva M."/>
        </authorList>
    </citation>
    <scope>NUCLEOTIDE SEQUENCE [LARGE SCALE GENOMIC DNA]</scope>
    <source>
        <strain evidence="1 2">OD-Hann</strain>
    </source>
</reference>
<evidence type="ECO:0000313" key="2">
    <source>
        <dbReference type="Proteomes" id="UP000053660"/>
    </source>
</evidence>
<accession>A0A0B1T068</accession>
<gene>
    <name evidence="1" type="ORF">OESDEN_11377</name>
</gene>
<dbReference type="Proteomes" id="UP000053660">
    <property type="component" value="Unassembled WGS sequence"/>
</dbReference>
<dbReference type="EMBL" id="KN555154">
    <property type="protein sequence ID" value="KHJ88820.1"/>
    <property type="molecule type" value="Genomic_DNA"/>
</dbReference>
<keyword evidence="2" id="KW-1185">Reference proteome</keyword>
<dbReference type="AlphaFoldDB" id="A0A0B1T068"/>
<dbReference type="OrthoDB" id="5833140at2759"/>
<evidence type="ECO:0000313" key="1">
    <source>
        <dbReference type="EMBL" id="KHJ88820.1"/>
    </source>
</evidence>
<name>A0A0B1T068_OESDE</name>
<sequence>MANPARIDPRGVDEVNIAMVTIMEEVAQRLSFRSKCLVTGQEDILTLAEYEALFEVDIKSCEAALDVLLNLAKQQKAYLEALVSAKKLERSLPSAVTQALEQSSAETTKASDLRKRVVEGDFSFFICSNTENELSYLDMQSSPKISEIPNLPKMSNARAPVEEGSARMSEKSLPSCSTANTTFRIRERPQYASDAARRVLGEINKVEEVQKDVKNLIPSCGTSHSVSGLEERTHPHETSAECNFSGEGKLDGKHISASGGCSLDGSIMDFGENSGQNGLRAYSPFFDIPPRPNFDESVDSFSESSVFRKRQFPAGDAVSQKAAHTSESADFTSRIREGATSQIKEVCTNQKVAAANTASDEPAWLSSSYVPRARPKFTSSIGRKFNQE</sequence>
<organism evidence="1 2">
    <name type="scientific">Oesophagostomum dentatum</name>
    <name type="common">Nodular worm</name>
    <dbReference type="NCBI Taxonomy" id="61180"/>
    <lineage>
        <taxon>Eukaryota</taxon>
        <taxon>Metazoa</taxon>
        <taxon>Ecdysozoa</taxon>
        <taxon>Nematoda</taxon>
        <taxon>Chromadorea</taxon>
        <taxon>Rhabditida</taxon>
        <taxon>Rhabditina</taxon>
        <taxon>Rhabditomorpha</taxon>
        <taxon>Strongyloidea</taxon>
        <taxon>Strongylidae</taxon>
        <taxon>Oesophagostomum</taxon>
    </lineage>
</organism>
<protein>
    <submittedName>
        <fullName evidence="1">Uncharacterized protein</fullName>
    </submittedName>
</protein>
<proteinExistence type="predicted"/>